<evidence type="ECO:0000313" key="1">
    <source>
        <dbReference type="EMBL" id="ALV07942.1"/>
    </source>
</evidence>
<protein>
    <submittedName>
        <fullName evidence="1">Uncharacterized protein</fullName>
    </submittedName>
</protein>
<dbReference type="KEGG" id="rdp:RD2015_3485"/>
<dbReference type="EMBL" id="CP013729">
    <property type="protein sequence ID" value="ALV07942.1"/>
    <property type="molecule type" value="Genomic_DNA"/>
</dbReference>
<proteinExistence type="predicted"/>
<evidence type="ECO:0000313" key="2">
    <source>
        <dbReference type="Proteomes" id="UP000060699"/>
    </source>
</evidence>
<sequence>MPLIIQLICEDQCFDFECLSETDLAGRLVLDKARRDWLRAQSEREDEADAPWYLDENGERLPAEELFLRSPWAIVRGAAGNIKVLSRFQNVETGEACFDLPDQYGGEWMREWMRDFALAG</sequence>
<dbReference type="RefSeq" id="WP_058935981.1">
    <property type="nucleotide sequence ID" value="NZ_CP013729.1"/>
</dbReference>
<gene>
    <name evidence="1" type="ORF">RD2015_3485</name>
</gene>
<reference evidence="1 2" key="1">
    <citation type="submission" date="2015-12" db="EMBL/GenBank/DDBJ databases">
        <title>Complete genome of Roseateles depolymerans KCTC 42856.</title>
        <authorList>
            <person name="Kim K.M."/>
        </authorList>
    </citation>
    <scope>NUCLEOTIDE SEQUENCE [LARGE SCALE GENOMIC DNA]</scope>
    <source>
        <strain evidence="1 2">KCTC 42856</strain>
    </source>
</reference>
<organism evidence="1 2">
    <name type="scientific">Roseateles depolymerans</name>
    <dbReference type="NCBI Taxonomy" id="76731"/>
    <lineage>
        <taxon>Bacteria</taxon>
        <taxon>Pseudomonadati</taxon>
        <taxon>Pseudomonadota</taxon>
        <taxon>Betaproteobacteria</taxon>
        <taxon>Burkholderiales</taxon>
        <taxon>Sphaerotilaceae</taxon>
        <taxon>Roseateles</taxon>
    </lineage>
</organism>
<name>A0A0U3D2X8_9BURK</name>
<keyword evidence="2" id="KW-1185">Reference proteome</keyword>
<dbReference type="AlphaFoldDB" id="A0A0U3D2X8"/>
<accession>A0A0U3D2X8</accession>
<dbReference type="Proteomes" id="UP000060699">
    <property type="component" value="Chromosome"/>
</dbReference>
<dbReference type="OrthoDB" id="10011974at2"/>